<dbReference type="InterPro" id="IPR056681">
    <property type="entry name" value="DUF7779"/>
</dbReference>
<proteinExistence type="predicted"/>
<dbReference type="SUPFAM" id="SSF52540">
    <property type="entry name" value="P-loop containing nucleoside triphosphate hydrolases"/>
    <property type="match status" value="1"/>
</dbReference>
<comment type="caution">
    <text evidence="2">The sequence shown here is derived from an EMBL/GenBank/DDBJ whole genome shotgun (WGS) entry which is preliminary data.</text>
</comment>
<name>A0ABW3EWM5_9ACTN</name>
<protein>
    <submittedName>
        <fullName evidence="2">FxSxx-COOH system tetratricopeptide repeat protein</fullName>
    </submittedName>
</protein>
<dbReference type="PANTHER" id="PTHR46082:SF6">
    <property type="entry name" value="AAA+ ATPASE DOMAIN-CONTAINING PROTEIN-RELATED"/>
    <property type="match status" value="1"/>
</dbReference>
<dbReference type="Pfam" id="PF25000">
    <property type="entry name" value="DUF7779"/>
    <property type="match status" value="1"/>
</dbReference>
<dbReference type="PANTHER" id="PTHR46082">
    <property type="entry name" value="ATP/GTP-BINDING PROTEIN-RELATED"/>
    <property type="match status" value="1"/>
</dbReference>
<evidence type="ECO:0000313" key="2">
    <source>
        <dbReference type="EMBL" id="MFD0904647.1"/>
    </source>
</evidence>
<dbReference type="RefSeq" id="WP_378304723.1">
    <property type="nucleotide sequence ID" value="NZ_JBHTJA010000093.1"/>
</dbReference>
<organism evidence="2 3">
    <name type="scientific">Actinomadura sediminis</name>
    <dbReference type="NCBI Taxonomy" id="1038904"/>
    <lineage>
        <taxon>Bacteria</taxon>
        <taxon>Bacillati</taxon>
        <taxon>Actinomycetota</taxon>
        <taxon>Actinomycetes</taxon>
        <taxon>Streptosporangiales</taxon>
        <taxon>Thermomonosporaceae</taxon>
        <taxon>Actinomadura</taxon>
    </lineage>
</organism>
<dbReference type="InterPro" id="IPR027417">
    <property type="entry name" value="P-loop_NTPase"/>
</dbReference>
<gene>
    <name evidence="2" type="primary">fxsT</name>
    <name evidence="2" type="ORF">ACFQ11_29980</name>
</gene>
<dbReference type="Proteomes" id="UP001596972">
    <property type="component" value="Unassembled WGS sequence"/>
</dbReference>
<dbReference type="Pfam" id="PF13424">
    <property type="entry name" value="TPR_12"/>
    <property type="match status" value="3"/>
</dbReference>
<keyword evidence="3" id="KW-1185">Reference proteome</keyword>
<dbReference type="NCBIfam" id="NF040586">
    <property type="entry name" value="FxSxx_TPR"/>
    <property type="match status" value="1"/>
</dbReference>
<dbReference type="Gene3D" id="1.25.40.10">
    <property type="entry name" value="Tetratricopeptide repeat domain"/>
    <property type="match status" value="2"/>
</dbReference>
<sequence>MRNPHFTGRESTLDRLHEELSGSAAGTFVLQALQGLGGIGKTQLAAEYAHRFASDYDVVWWVPAESDLVARASLAALAEELGVGGADSAVAVRNVLDSLRLGRPYPRWLLIYDNAVGPDEIADFLPSGGGHVLITSRSTQWRHGARNLEIDVFDRAESTAFLVQRVPGLDEDDADRIAEALGDLPLALEQAAAFQAETGIGAETLLRELRERARDLFDVFNENPPVGYPLTLATVWATSVVRLRRQSPDAMALLDRLALFGPEPIPLETFAEARHVLGGDFGAILTDTLRLQRALRHLGRYSLARVDTVRNTIQVHRLIQAVTRAELSDEARERARLDVHVLLGARAPIDVDDSDNWPVYEGLLGHVLESRVVVSAQPEVRRFCVRFARYLYVRGDYEGSRGFAEAAIEHWTRGPGAERDEHVLSMRMVLGVNLRLLGELRAAHELDEATLARMTEVFGPEHEETLRLLNSYAGDLRALGRFREATEHDELSLELHRRVFGGDDPWTLMAENNLAIDHRLSGRYDRALELDQDTLERRLRVYGGPTNHWVLFTRNQINRDLRELGEYERSVQRQREVVADYEQALGAEHPNLLRARKNLSVSLRKAGRFAEARELAEQVSEHYERRFSPTHLDTLAARCNLVNDLRVTGELEEARTLAEETRKRFTETLGADHPFTHGCAVNLAVVLRRLGRHAEAAELNERAWRTLSGTIGAENDYTLIALANLASDRAAAGDFADAADRGGKALAGFLAVFGPDHPLTLQCAVNLAADVAAAGRSGDGAAVLEGDPVRRLAERLGADHPVAQAAARGDRLDFDFEPPPV</sequence>
<reference evidence="3" key="1">
    <citation type="journal article" date="2019" name="Int. J. Syst. Evol. Microbiol.">
        <title>The Global Catalogue of Microorganisms (GCM) 10K type strain sequencing project: providing services to taxonomists for standard genome sequencing and annotation.</title>
        <authorList>
            <consortium name="The Broad Institute Genomics Platform"/>
            <consortium name="The Broad Institute Genome Sequencing Center for Infectious Disease"/>
            <person name="Wu L."/>
            <person name="Ma J."/>
        </authorList>
    </citation>
    <scope>NUCLEOTIDE SEQUENCE [LARGE SCALE GENOMIC DNA]</scope>
    <source>
        <strain evidence="3">JCM 31202</strain>
    </source>
</reference>
<dbReference type="Pfam" id="PF13374">
    <property type="entry name" value="TPR_10"/>
    <property type="match status" value="2"/>
</dbReference>
<dbReference type="SUPFAM" id="SSF48452">
    <property type="entry name" value="TPR-like"/>
    <property type="match status" value="3"/>
</dbReference>
<dbReference type="InterPro" id="IPR011990">
    <property type="entry name" value="TPR-like_helical_dom_sf"/>
</dbReference>
<evidence type="ECO:0000313" key="3">
    <source>
        <dbReference type="Proteomes" id="UP001596972"/>
    </source>
</evidence>
<evidence type="ECO:0000259" key="1">
    <source>
        <dbReference type="Pfam" id="PF25000"/>
    </source>
</evidence>
<accession>A0ABW3EWM5</accession>
<feature type="domain" description="DUF7779" evidence="1">
    <location>
        <begin position="243"/>
        <end position="331"/>
    </location>
</feature>
<dbReference type="Gene3D" id="3.40.50.300">
    <property type="entry name" value="P-loop containing nucleotide triphosphate hydrolases"/>
    <property type="match status" value="1"/>
</dbReference>
<dbReference type="InterPro" id="IPR053137">
    <property type="entry name" value="NLR-like"/>
</dbReference>
<dbReference type="EMBL" id="JBHTJA010000093">
    <property type="protein sequence ID" value="MFD0904647.1"/>
    <property type="molecule type" value="Genomic_DNA"/>
</dbReference>